<dbReference type="STRING" id="126957.T1J639"/>
<dbReference type="Pfam" id="PF00685">
    <property type="entry name" value="Sulfotransfer_1"/>
    <property type="match status" value="1"/>
</dbReference>
<evidence type="ECO:0000313" key="2">
    <source>
        <dbReference type="EnsemblMetazoa" id="SMAR009103-PA"/>
    </source>
</evidence>
<evidence type="ECO:0000313" key="3">
    <source>
        <dbReference type="Proteomes" id="UP000014500"/>
    </source>
</evidence>
<dbReference type="InterPro" id="IPR027417">
    <property type="entry name" value="P-loop_NTPase"/>
</dbReference>
<accession>T1J639</accession>
<dbReference type="InterPro" id="IPR000863">
    <property type="entry name" value="Sulfotransferase_dom"/>
</dbReference>
<dbReference type="GO" id="GO:0006790">
    <property type="term" value="P:sulfur compound metabolic process"/>
    <property type="evidence" value="ECO:0007669"/>
    <property type="project" value="TreeGrafter"/>
</dbReference>
<dbReference type="SUPFAM" id="SSF52540">
    <property type="entry name" value="P-loop containing nucleoside triphosphate hydrolases"/>
    <property type="match status" value="1"/>
</dbReference>
<dbReference type="EnsemblMetazoa" id="SMAR009103-RA">
    <property type="protein sequence ID" value="SMAR009103-PA"/>
    <property type="gene ID" value="SMAR009103"/>
</dbReference>
<reference evidence="2" key="2">
    <citation type="submission" date="2015-02" db="UniProtKB">
        <authorList>
            <consortium name="EnsemblMetazoa"/>
        </authorList>
    </citation>
    <scope>IDENTIFICATION</scope>
</reference>
<dbReference type="eggNOG" id="ENOG502S1BS">
    <property type="taxonomic scope" value="Eukaryota"/>
</dbReference>
<dbReference type="GO" id="GO:0006044">
    <property type="term" value="P:N-acetylglucosamine metabolic process"/>
    <property type="evidence" value="ECO:0007669"/>
    <property type="project" value="TreeGrafter"/>
</dbReference>
<organism evidence="2 3">
    <name type="scientific">Strigamia maritima</name>
    <name type="common">European centipede</name>
    <name type="synonym">Geophilus maritimus</name>
    <dbReference type="NCBI Taxonomy" id="126957"/>
    <lineage>
        <taxon>Eukaryota</taxon>
        <taxon>Metazoa</taxon>
        <taxon>Ecdysozoa</taxon>
        <taxon>Arthropoda</taxon>
        <taxon>Myriapoda</taxon>
        <taxon>Chilopoda</taxon>
        <taxon>Pleurostigmophora</taxon>
        <taxon>Geophilomorpha</taxon>
        <taxon>Linotaeniidae</taxon>
        <taxon>Strigamia</taxon>
    </lineage>
</organism>
<name>T1J639_STRMM</name>
<dbReference type="Gene3D" id="3.40.50.300">
    <property type="entry name" value="P-loop containing nucleotide triphosphate hydrolases"/>
    <property type="match status" value="1"/>
</dbReference>
<dbReference type="AlphaFoldDB" id="T1J639"/>
<dbReference type="PhylomeDB" id="T1J639"/>
<dbReference type="HOGENOM" id="CLU_028381_0_0_1"/>
<feature type="domain" description="Sulfotransferase" evidence="1">
    <location>
        <begin position="62"/>
        <end position="331"/>
    </location>
</feature>
<dbReference type="PANTHER" id="PTHR10704:SF44">
    <property type="entry name" value="LD35051P-RELATED"/>
    <property type="match status" value="1"/>
</dbReference>
<sequence length="353" mass="41068">MIRMRKLIIAFSFIIIMGLFIYASEKFAGTSSMDAYDATDLTGFVSKSSGLDFLPPLNKKKKQIMILAYWRSGSTFVSEIINHYPGTFYHYEPLQPVVGPTLVNKTMEHIAVKLLSDLFNCSYTRENLKWINLDKYRFFFQYNTRLRTSCHISPKLCFDAKFISAMCNQFPFQVIKVTRLTLEPTMQLLDQYPELKIIFLIRDPRGIMSSRMKLDWCRASRSCIDPEILCSSMRQSIASLKVMNIKYPNRILLVRYEDVALYPEEKVKQIFKFLHLDVHEYVFEYLKSHTHLQHNETVSGPYTTKRDSKANAFAWKSKLNFSDVVAIQSKCSDIITGLGHHLINNENELLIQK</sequence>
<dbReference type="EMBL" id="JH431870">
    <property type="status" value="NOT_ANNOTATED_CDS"/>
    <property type="molecule type" value="Genomic_DNA"/>
</dbReference>
<proteinExistence type="predicted"/>
<dbReference type="OMA" id="TCKDMVA"/>
<dbReference type="PANTHER" id="PTHR10704">
    <property type="entry name" value="CARBOHYDRATE SULFOTRANSFERASE"/>
    <property type="match status" value="1"/>
</dbReference>
<dbReference type="Proteomes" id="UP000014500">
    <property type="component" value="Unassembled WGS sequence"/>
</dbReference>
<evidence type="ECO:0000259" key="1">
    <source>
        <dbReference type="Pfam" id="PF00685"/>
    </source>
</evidence>
<protein>
    <recommendedName>
        <fullName evidence="1">Sulfotransferase domain-containing protein</fullName>
    </recommendedName>
</protein>
<reference evidence="3" key="1">
    <citation type="submission" date="2011-05" db="EMBL/GenBank/DDBJ databases">
        <authorList>
            <person name="Richards S.R."/>
            <person name="Qu J."/>
            <person name="Jiang H."/>
            <person name="Jhangiani S.N."/>
            <person name="Agravi P."/>
            <person name="Goodspeed R."/>
            <person name="Gross S."/>
            <person name="Mandapat C."/>
            <person name="Jackson L."/>
            <person name="Mathew T."/>
            <person name="Pu L."/>
            <person name="Thornton R."/>
            <person name="Saada N."/>
            <person name="Wilczek-Boney K.B."/>
            <person name="Lee S."/>
            <person name="Kovar C."/>
            <person name="Wu Y."/>
            <person name="Scherer S.E."/>
            <person name="Worley K.C."/>
            <person name="Muzny D.M."/>
            <person name="Gibbs R."/>
        </authorList>
    </citation>
    <scope>NUCLEOTIDE SEQUENCE</scope>
    <source>
        <strain evidence="3">Brora</strain>
    </source>
</reference>
<dbReference type="GO" id="GO:0001517">
    <property type="term" value="F:N-acetylglucosamine 6-O-sulfotransferase activity"/>
    <property type="evidence" value="ECO:0007669"/>
    <property type="project" value="TreeGrafter"/>
</dbReference>
<keyword evidence="3" id="KW-1185">Reference proteome</keyword>
<dbReference type="InterPro" id="IPR051135">
    <property type="entry name" value="Gal/GlcNAc/GalNAc_ST"/>
</dbReference>